<organism evidence="1 2">
    <name type="scientific">Lepraria finkii</name>
    <dbReference type="NCBI Taxonomy" id="1340010"/>
    <lineage>
        <taxon>Eukaryota</taxon>
        <taxon>Fungi</taxon>
        <taxon>Dikarya</taxon>
        <taxon>Ascomycota</taxon>
        <taxon>Pezizomycotina</taxon>
        <taxon>Lecanoromycetes</taxon>
        <taxon>OSLEUM clade</taxon>
        <taxon>Lecanoromycetidae</taxon>
        <taxon>Lecanorales</taxon>
        <taxon>Lecanorineae</taxon>
        <taxon>Stereocaulaceae</taxon>
        <taxon>Lepraria</taxon>
    </lineage>
</organism>
<accession>A0ABR4ANU9</accession>
<evidence type="ECO:0008006" key="3">
    <source>
        <dbReference type="Google" id="ProtNLM"/>
    </source>
</evidence>
<evidence type="ECO:0000313" key="2">
    <source>
        <dbReference type="Proteomes" id="UP001590951"/>
    </source>
</evidence>
<name>A0ABR4ANU9_9LECA</name>
<sequence>MAPSASHSSALEQAQQPIFPFNELPAELQDVILVILVASGNLEILRTCRQYHGKAPHFHHKHGVFRMDARNQSGDIHPFIECLRDKIITPDRLCAIQYKSLFQNLEIRCDNEHLYNFWYPLVNFDEPGWGCGEHCYIVLNIQTYGKTCLRSEQIAVIFKGVEGFKTVTMTVKSREFPSAPKPETDSVRFPVVVRAFQKPVYKVFRDVYEPILRPVTSHESGNVEGRYLEFHPRDFQKTLKKDIRN</sequence>
<gene>
    <name evidence="1" type="ORF">ABVK25_011537</name>
</gene>
<keyword evidence="2" id="KW-1185">Reference proteome</keyword>
<dbReference type="Proteomes" id="UP001590951">
    <property type="component" value="Unassembled WGS sequence"/>
</dbReference>
<evidence type="ECO:0000313" key="1">
    <source>
        <dbReference type="EMBL" id="KAL2047429.1"/>
    </source>
</evidence>
<reference evidence="1 2" key="1">
    <citation type="submission" date="2024-09" db="EMBL/GenBank/DDBJ databases">
        <title>Rethinking Asexuality: The Enigmatic Case of Functional Sexual Genes in Lepraria (Stereocaulaceae).</title>
        <authorList>
            <person name="Doellman M."/>
            <person name="Sun Y."/>
            <person name="Barcenas-Pena A."/>
            <person name="Lumbsch H.T."/>
            <person name="Grewe F."/>
        </authorList>
    </citation>
    <scope>NUCLEOTIDE SEQUENCE [LARGE SCALE GENOMIC DNA]</scope>
    <source>
        <strain evidence="1 2">Grewe 0041</strain>
    </source>
</reference>
<proteinExistence type="predicted"/>
<dbReference type="EMBL" id="JBHFEH010000102">
    <property type="protein sequence ID" value="KAL2047429.1"/>
    <property type="molecule type" value="Genomic_DNA"/>
</dbReference>
<comment type="caution">
    <text evidence="1">The sequence shown here is derived from an EMBL/GenBank/DDBJ whole genome shotgun (WGS) entry which is preliminary data.</text>
</comment>
<protein>
    <recommendedName>
        <fullName evidence="3">F-box domain-containing protein</fullName>
    </recommendedName>
</protein>